<feature type="transmembrane region" description="Helical" evidence="1">
    <location>
        <begin position="46"/>
        <end position="65"/>
    </location>
</feature>
<organism evidence="3 4">
    <name type="scientific">Alterisphingorhabdus coralli</name>
    <dbReference type="NCBI Taxonomy" id="3071408"/>
    <lineage>
        <taxon>Bacteria</taxon>
        <taxon>Pseudomonadati</taxon>
        <taxon>Pseudomonadota</taxon>
        <taxon>Alphaproteobacteria</taxon>
        <taxon>Sphingomonadales</taxon>
        <taxon>Sphingomonadaceae</taxon>
        <taxon>Alterisphingorhabdus (ex Yan et al. 2024)</taxon>
    </lineage>
</organism>
<feature type="domain" description="CAAX prenyl protease 2/Lysostaphin resistance protein A-like" evidence="2">
    <location>
        <begin position="123"/>
        <end position="222"/>
    </location>
</feature>
<dbReference type="EMBL" id="CP136594">
    <property type="protein sequence ID" value="WOE74432.1"/>
    <property type="molecule type" value="Genomic_DNA"/>
</dbReference>
<dbReference type="AlphaFoldDB" id="A0AA97I020"/>
<dbReference type="RefSeq" id="WP_317080685.1">
    <property type="nucleotide sequence ID" value="NZ_CP136594.1"/>
</dbReference>
<evidence type="ECO:0000256" key="1">
    <source>
        <dbReference type="SAM" id="Phobius"/>
    </source>
</evidence>
<dbReference type="KEGG" id="acoa:RB602_11315"/>
<feature type="transmembrane region" description="Helical" evidence="1">
    <location>
        <begin position="184"/>
        <end position="203"/>
    </location>
</feature>
<feature type="transmembrane region" description="Helical" evidence="1">
    <location>
        <begin position="210"/>
        <end position="230"/>
    </location>
</feature>
<reference evidence="3 4" key="1">
    <citation type="submission" date="2023-10" db="EMBL/GenBank/DDBJ databases">
        <title>Complete genome sequence of a Sphingomonadaceae bacterium.</title>
        <authorList>
            <person name="Yan C."/>
        </authorList>
    </citation>
    <scope>NUCLEOTIDE SEQUENCE [LARGE SCALE GENOMIC DNA]</scope>
    <source>
        <strain evidence="3 4">SCSIO 66989</strain>
    </source>
</reference>
<keyword evidence="1" id="KW-0812">Transmembrane</keyword>
<dbReference type="PANTHER" id="PTHR35797">
    <property type="entry name" value="PROTEASE-RELATED"/>
    <property type="match status" value="1"/>
</dbReference>
<dbReference type="PANTHER" id="PTHR35797:SF1">
    <property type="entry name" value="PROTEASE"/>
    <property type="match status" value="1"/>
</dbReference>
<dbReference type="InterPro" id="IPR042150">
    <property type="entry name" value="MmRce1-like"/>
</dbReference>
<feature type="transmembrane region" description="Helical" evidence="1">
    <location>
        <begin position="121"/>
        <end position="142"/>
    </location>
</feature>
<dbReference type="GO" id="GO:0080120">
    <property type="term" value="P:CAAX-box protein maturation"/>
    <property type="evidence" value="ECO:0007669"/>
    <property type="project" value="UniProtKB-ARBA"/>
</dbReference>
<protein>
    <submittedName>
        <fullName evidence="3">CPBP family intramembrane glutamic endopeptidase</fullName>
    </submittedName>
</protein>
<proteinExistence type="predicted"/>
<evidence type="ECO:0000313" key="4">
    <source>
        <dbReference type="Proteomes" id="UP001302429"/>
    </source>
</evidence>
<feature type="transmembrane region" description="Helical" evidence="1">
    <location>
        <begin position="15"/>
        <end position="34"/>
    </location>
</feature>
<keyword evidence="4" id="KW-1185">Reference proteome</keyword>
<accession>A0AA97I020</accession>
<feature type="transmembrane region" description="Helical" evidence="1">
    <location>
        <begin position="86"/>
        <end position="109"/>
    </location>
</feature>
<feature type="transmembrane region" description="Helical" evidence="1">
    <location>
        <begin position="154"/>
        <end position="172"/>
    </location>
</feature>
<gene>
    <name evidence="3" type="ORF">RB602_11315</name>
</gene>
<evidence type="ECO:0000313" key="3">
    <source>
        <dbReference type="EMBL" id="WOE74432.1"/>
    </source>
</evidence>
<name>A0AA97I020_9SPHN</name>
<dbReference type="InterPro" id="IPR003675">
    <property type="entry name" value="Rce1/LyrA-like_dom"/>
</dbReference>
<keyword evidence="1" id="KW-0472">Membrane</keyword>
<dbReference type="Proteomes" id="UP001302429">
    <property type="component" value="Chromosome"/>
</dbReference>
<evidence type="ECO:0000259" key="2">
    <source>
        <dbReference type="Pfam" id="PF02517"/>
    </source>
</evidence>
<keyword evidence="1" id="KW-1133">Transmembrane helix</keyword>
<dbReference type="Pfam" id="PF02517">
    <property type="entry name" value="Rce1-like"/>
    <property type="match status" value="1"/>
</dbReference>
<dbReference type="GO" id="GO:0004175">
    <property type="term" value="F:endopeptidase activity"/>
    <property type="evidence" value="ECO:0007669"/>
    <property type="project" value="UniProtKB-ARBA"/>
</dbReference>
<sequence>MTSADLDQPLPERSAFTFFALVFLLSIPFWWIGWQADAQILPGLPVSATMVVVPFLTASLLVLRAEGRATLGSFLASVADIRGMKLWVWILAIGTMPFVMLVSAAIQAATGDTLPAPQWDLVQIVLLFGLFFVSALAEEYGWTQFATAPLARRYGIVGAGVCVGLIAAIWHLPPLLQADRNVEWILWWALGTIARRIIIIWLYMRSGQALMSAVLFHTMSNLSWMLIPVMGSHYDPMVTGMVVLGLSACVVLTEKTHPVTPLPQAGGE</sequence>